<accession>A0A1C9EHD4</accession>
<name>A0A1C9EHD4_9CAUD</name>
<reference evidence="2 3" key="1">
    <citation type="submission" date="2016-08" db="EMBL/GenBank/DDBJ databases">
        <authorList>
            <person name="Acevedo E."/>
            <person name="Azhar M."/>
            <person name="Golebiewska U.P."/>
            <person name="Grzywna D."/>
            <person name="Guardiola R."/>
            <person name="Jackson O."/>
            <person name="John N."/>
            <person name="Kanavatsas C."/>
            <person name="Khan S."/>
            <person name="Leong J."/>
            <person name="Mansilla E."/>
            <person name="Muladjanov Y."/>
            <person name="Nouel J."/>
            <person name="Oh S."/>
            <person name="Oppedisano M."/>
            <person name="Sajid A."/>
            <person name="Samper M."/>
            <person name="Ugbeva O."/>
            <person name="Delesalle V.A."/>
            <person name="Garlena R.A."/>
            <person name="Russell D.A."/>
            <person name="Pope W.H."/>
            <person name="Jacobs-Sera D."/>
            <person name="Hendrix R.W."/>
            <person name="Hatfull G.F."/>
        </authorList>
    </citation>
    <scope>NUCLEOTIDE SEQUENCE [LARGE SCALE GENOMIC DNA]</scope>
</reference>
<feature type="region of interest" description="Disordered" evidence="1">
    <location>
        <begin position="1"/>
        <end position="41"/>
    </location>
</feature>
<dbReference type="RefSeq" id="YP_009288014.1">
    <property type="nucleotide sequence ID" value="NC_031080.1"/>
</dbReference>
<dbReference type="GeneID" id="29066552"/>
<evidence type="ECO:0000313" key="2">
    <source>
        <dbReference type="EMBL" id="AON96901.1"/>
    </source>
</evidence>
<dbReference type="Proteomes" id="UP000204231">
    <property type="component" value="Segment"/>
</dbReference>
<gene>
    <name evidence="2" type="ORF">SEA_TONENILI_154</name>
</gene>
<evidence type="ECO:0000313" key="3">
    <source>
        <dbReference type="Proteomes" id="UP000204231"/>
    </source>
</evidence>
<dbReference type="EMBL" id="KX752698">
    <property type="protein sequence ID" value="AON96901.1"/>
    <property type="molecule type" value="Genomic_DNA"/>
</dbReference>
<protein>
    <submittedName>
        <fullName evidence="2">Uncharacterized protein</fullName>
    </submittedName>
</protein>
<feature type="compositionally biased region" description="Basic and acidic residues" evidence="1">
    <location>
        <begin position="29"/>
        <end position="39"/>
    </location>
</feature>
<feature type="compositionally biased region" description="Basic residues" evidence="1">
    <location>
        <begin position="8"/>
        <end position="17"/>
    </location>
</feature>
<keyword evidence="3" id="KW-1185">Reference proteome</keyword>
<proteinExistence type="predicted"/>
<organism evidence="2 3">
    <name type="scientific">Mycobacterium phage Tonenili</name>
    <dbReference type="NCBI Taxonomy" id="1891703"/>
    <lineage>
        <taxon>Viruses</taxon>
        <taxon>Duplodnaviria</taxon>
        <taxon>Heunggongvirae</taxon>
        <taxon>Uroviricota</taxon>
        <taxon>Caudoviricetes</taxon>
        <taxon>Ceeclamvirinae</taxon>
        <taxon>Bixzunavirus</taxon>
        <taxon>Bixzunavirus tonenili</taxon>
    </lineage>
</organism>
<evidence type="ECO:0000256" key="1">
    <source>
        <dbReference type="SAM" id="MobiDB-lite"/>
    </source>
</evidence>
<sequence length="126" mass="13791">MTESTPAPKKRAPRKKASPAVKPEVTETPEPHAVSKADADNLVNPDRVLTNEHRIFPAADDKALIEPPLIAEQRVTYAPDPTTIPEVPDHVATGWGCSCGWEPNFGHALGPGIQQLRHIEREHQAK</sequence>
<dbReference type="KEGG" id="vg:29066552"/>
<dbReference type="OrthoDB" id="34697at10239"/>